<accession>A0A2M6Z3J3</accession>
<organism evidence="2 3">
    <name type="scientific">bacterium (Candidatus Gribaldobacteria) CG07_land_8_20_14_0_80_33_18</name>
    <dbReference type="NCBI Taxonomy" id="2014272"/>
    <lineage>
        <taxon>Bacteria</taxon>
        <taxon>Candidatus Gribaldobacteria</taxon>
    </lineage>
</organism>
<gene>
    <name evidence="2" type="ORF">COS93_01195</name>
</gene>
<dbReference type="AlphaFoldDB" id="A0A2M6Z3J3"/>
<comment type="caution">
    <text evidence="2">The sequence shown here is derived from an EMBL/GenBank/DDBJ whole genome shotgun (WGS) entry which is preliminary data.</text>
</comment>
<dbReference type="Proteomes" id="UP000228777">
    <property type="component" value="Unassembled WGS sequence"/>
</dbReference>
<proteinExistence type="predicted"/>
<reference evidence="3" key="1">
    <citation type="submission" date="2017-09" db="EMBL/GenBank/DDBJ databases">
        <title>Depth-based differentiation of microbial function through sediment-hosted aquifers and enrichment of novel symbionts in the deep terrestrial subsurface.</title>
        <authorList>
            <person name="Probst A.J."/>
            <person name="Ladd B."/>
            <person name="Jarett J.K."/>
            <person name="Geller-Mcgrath D.E."/>
            <person name="Sieber C.M.K."/>
            <person name="Emerson J.B."/>
            <person name="Anantharaman K."/>
            <person name="Thomas B.C."/>
            <person name="Malmstrom R."/>
            <person name="Stieglmeier M."/>
            <person name="Klingl A."/>
            <person name="Woyke T."/>
            <person name="Ryan C.M."/>
            <person name="Banfield J.F."/>
        </authorList>
    </citation>
    <scope>NUCLEOTIDE SEQUENCE [LARGE SCALE GENOMIC DNA]</scope>
</reference>
<dbReference type="EMBL" id="PEWP01000020">
    <property type="protein sequence ID" value="PIU46979.1"/>
    <property type="molecule type" value="Genomic_DNA"/>
</dbReference>
<keyword evidence="1" id="KW-0175">Coiled coil</keyword>
<protein>
    <submittedName>
        <fullName evidence="2">Uncharacterized protein</fullName>
    </submittedName>
</protein>
<sequence length="242" mass="27561">MKKILILILVLGVSWTYGFAGEMEKSITKSEKGVVNTQRSLLTTNLKLINTQIQIKETTKGTIEQEISKLEVKKSKDKIGQLKKRLESLQAEYEAVKVELRELRNREAEYLRQLNKLEEEEQAQKTKDWLEETGSGFGLGLGVVDGKFVCDIRGKIEKLVIYYEIDGQKDEKTTSYWIGATYPIWKFLNVSFLVGLQTGNFQNYNPTVGIAYHAGKFFLEGRYGFQIGLHPESWGVAGGIYF</sequence>
<evidence type="ECO:0000256" key="1">
    <source>
        <dbReference type="SAM" id="Coils"/>
    </source>
</evidence>
<name>A0A2M6Z3J3_9BACT</name>
<feature type="coiled-coil region" evidence="1">
    <location>
        <begin position="72"/>
        <end position="127"/>
    </location>
</feature>
<evidence type="ECO:0000313" key="2">
    <source>
        <dbReference type="EMBL" id="PIU46979.1"/>
    </source>
</evidence>
<evidence type="ECO:0000313" key="3">
    <source>
        <dbReference type="Proteomes" id="UP000228777"/>
    </source>
</evidence>